<dbReference type="KEGG" id="vta:A2819"/>
<sequence>MEIASYSTLDLPKRSSETSGLIDIKTTYQPSYPQLNICG</sequence>
<name>A0A2N8ZFZ8_9VIBR</name>
<accession>A0A2N8ZFZ8</accession>
<proteinExistence type="predicted"/>
<evidence type="ECO:0000313" key="2">
    <source>
        <dbReference type="Proteomes" id="UP000235828"/>
    </source>
</evidence>
<protein>
    <submittedName>
        <fullName evidence="1">Uncharacterized protein</fullName>
    </submittedName>
</protein>
<dbReference type="AlphaFoldDB" id="A0A2N8ZFZ8"/>
<gene>
    <name evidence="1" type="ORF">VTAP4600_A2819</name>
</gene>
<keyword evidence="2" id="KW-1185">Reference proteome</keyword>
<evidence type="ECO:0000313" key="1">
    <source>
        <dbReference type="EMBL" id="SON50785.1"/>
    </source>
</evidence>
<organism evidence="1 2">
    <name type="scientific">Vibrio tapetis subsp. tapetis</name>
    <dbReference type="NCBI Taxonomy" id="1671868"/>
    <lineage>
        <taxon>Bacteria</taxon>
        <taxon>Pseudomonadati</taxon>
        <taxon>Pseudomonadota</taxon>
        <taxon>Gammaproteobacteria</taxon>
        <taxon>Vibrionales</taxon>
        <taxon>Vibrionaceae</taxon>
        <taxon>Vibrio</taxon>
    </lineage>
</organism>
<dbReference type="EMBL" id="LT960611">
    <property type="protein sequence ID" value="SON50785.1"/>
    <property type="molecule type" value="Genomic_DNA"/>
</dbReference>
<reference evidence="1 2" key="1">
    <citation type="submission" date="2017-10" db="EMBL/GenBank/DDBJ databases">
        <authorList>
            <person name="Banno H."/>
            <person name="Chua N.-H."/>
        </authorList>
    </citation>
    <scope>NUCLEOTIDE SEQUENCE [LARGE SCALE GENOMIC DNA]</scope>
    <source>
        <strain evidence="1">Vibrio tapetis CECT4600</strain>
    </source>
</reference>
<dbReference type="Proteomes" id="UP000235828">
    <property type="component" value="Chromosome A"/>
</dbReference>